<feature type="transmembrane region" description="Helical" evidence="7">
    <location>
        <begin position="248"/>
        <end position="267"/>
    </location>
</feature>
<organism evidence="8">
    <name type="scientific">uncultured Woeseiaceae bacterium</name>
    <dbReference type="NCBI Taxonomy" id="1983305"/>
    <lineage>
        <taxon>Bacteria</taxon>
        <taxon>Pseudomonadati</taxon>
        <taxon>Pseudomonadota</taxon>
        <taxon>Gammaproteobacteria</taxon>
        <taxon>Woeseiales</taxon>
        <taxon>Woeseiaceae</taxon>
        <taxon>environmental samples</taxon>
    </lineage>
</organism>
<comment type="similarity">
    <text evidence="2">Belongs to the UPF0324 family.</text>
</comment>
<dbReference type="EMBL" id="LR633967">
    <property type="protein sequence ID" value="VUX55823.1"/>
    <property type="molecule type" value="Genomic_DNA"/>
</dbReference>
<evidence type="ECO:0000313" key="8">
    <source>
        <dbReference type="EMBL" id="VUX55823.1"/>
    </source>
</evidence>
<feature type="transmembrane region" description="Helical" evidence="7">
    <location>
        <begin position="185"/>
        <end position="206"/>
    </location>
</feature>
<evidence type="ECO:0000256" key="7">
    <source>
        <dbReference type="SAM" id="Phobius"/>
    </source>
</evidence>
<feature type="transmembrane region" description="Helical" evidence="7">
    <location>
        <begin position="153"/>
        <end position="173"/>
    </location>
</feature>
<feature type="transmembrane region" description="Helical" evidence="7">
    <location>
        <begin position="309"/>
        <end position="329"/>
    </location>
</feature>
<feature type="transmembrane region" description="Helical" evidence="7">
    <location>
        <begin position="34"/>
        <end position="51"/>
    </location>
</feature>
<evidence type="ECO:0000256" key="4">
    <source>
        <dbReference type="ARBA" id="ARBA00022692"/>
    </source>
</evidence>
<keyword evidence="4 7" id="KW-0812">Transmembrane</keyword>
<evidence type="ECO:0008006" key="9">
    <source>
        <dbReference type="Google" id="ProtNLM"/>
    </source>
</evidence>
<keyword evidence="6 7" id="KW-0472">Membrane</keyword>
<evidence type="ECO:0000256" key="6">
    <source>
        <dbReference type="ARBA" id="ARBA00023136"/>
    </source>
</evidence>
<dbReference type="Pfam" id="PF03601">
    <property type="entry name" value="Cons_hypoth698"/>
    <property type="match status" value="1"/>
</dbReference>
<feature type="transmembrane region" description="Helical" evidence="7">
    <location>
        <begin position="87"/>
        <end position="109"/>
    </location>
</feature>
<dbReference type="PANTHER" id="PTHR30106:SF2">
    <property type="entry name" value="UPF0324 INNER MEMBRANE PROTEIN YEIH"/>
    <property type="match status" value="1"/>
</dbReference>
<gene>
    <name evidence="8" type="ORF">JTBM06_V1_130001</name>
</gene>
<evidence type="ECO:0000256" key="2">
    <source>
        <dbReference type="ARBA" id="ARBA00007977"/>
    </source>
</evidence>
<evidence type="ECO:0000256" key="5">
    <source>
        <dbReference type="ARBA" id="ARBA00022989"/>
    </source>
</evidence>
<keyword evidence="3" id="KW-1003">Cell membrane</keyword>
<feature type="transmembrane region" description="Helical" evidence="7">
    <location>
        <begin position="121"/>
        <end position="141"/>
    </location>
</feature>
<protein>
    <recommendedName>
        <fullName evidence="9">Sulfate exporter family transporter</fullName>
    </recommendedName>
</protein>
<comment type="subcellular location">
    <subcellularLocation>
        <location evidence="1">Cell membrane</location>
        <topology evidence="1">Multi-pass membrane protein</topology>
    </subcellularLocation>
</comment>
<evidence type="ECO:0000256" key="3">
    <source>
        <dbReference type="ARBA" id="ARBA00022475"/>
    </source>
</evidence>
<proteinExistence type="inferred from homology"/>
<keyword evidence="5 7" id="KW-1133">Transmembrane helix</keyword>
<feature type="transmembrane region" description="Helical" evidence="7">
    <location>
        <begin position="218"/>
        <end position="236"/>
    </location>
</feature>
<dbReference type="PANTHER" id="PTHR30106">
    <property type="entry name" value="INNER MEMBRANE PROTEIN YEIH-RELATED"/>
    <property type="match status" value="1"/>
</dbReference>
<sequence length="330" mass="34752">MTRTIDTLRDALPGLLLSATIALAVRFVSERLGGPAMLYALLFGMAFNFLCEDERFARGIRFASRNILRFGVALLGLRITTGDAMELGWPVVALIVASVVATVLIGGLIGRAWGLTSEQSILSAGAVAICGASAALAIASVLPPHKDHERNTILIVAGVTALSTVAMIFYPVLVTYLQYDNATAGVFLGATIHDVAQVVGAGYIISDQTGEISTLVKLIRVACLVPVVITISLLMHRRRSADSSNEPLLPWFLVAFIVLVTVNSLGWVPAEVHTVMTPVSSWSLLTAVAALGVKTSLKPLADVGPAPIGVMLVQTAFLAVFVIGGIALIR</sequence>
<reference evidence="8" key="1">
    <citation type="submission" date="2019-07" db="EMBL/GenBank/DDBJ databases">
        <authorList>
            <person name="Weber M."/>
            <person name="Kostadinov I."/>
            <person name="Kostadinov D I."/>
        </authorList>
    </citation>
    <scope>NUCLEOTIDE SEQUENCE</scope>
    <source>
        <strain evidence="8">Gfbio:sag-sample-m06:053724c1-46a9-4a36-b237-ea2bf867836b</strain>
    </source>
</reference>
<feature type="transmembrane region" description="Helical" evidence="7">
    <location>
        <begin position="63"/>
        <end position="81"/>
    </location>
</feature>
<evidence type="ECO:0000256" key="1">
    <source>
        <dbReference type="ARBA" id="ARBA00004651"/>
    </source>
</evidence>
<dbReference type="GO" id="GO:0005886">
    <property type="term" value="C:plasma membrane"/>
    <property type="evidence" value="ECO:0007669"/>
    <property type="project" value="UniProtKB-SubCell"/>
</dbReference>
<dbReference type="InterPro" id="IPR018383">
    <property type="entry name" value="UPF0324_pro"/>
</dbReference>
<name>A0A7D9D287_9GAMM</name>
<accession>A0A7D9D287</accession>
<dbReference type="AlphaFoldDB" id="A0A7D9D287"/>